<keyword evidence="1" id="KW-0812">Transmembrane</keyword>
<evidence type="ECO:0000256" key="1">
    <source>
        <dbReference type="SAM" id="Phobius"/>
    </source>
</evidence>
<proteinExistence type="predicted"/>
<feature type="transmembrane region" description="Helical" evidence="1">
    <location>
        <begin position="84"/>
        <end position="104"/>
    </location>
</feature>
<sequence>MSSVQDDEPAMNLSHSTTEYGSILLGSRRDSSERRRGRVQLLLTLWVLTANAVGVGVVILLGTVGIPNPDVFAPEVHDIVFGYLPIYVVVAFVVGAALGTAVVMRMLRWASDTDPAPTRQEARSAFRAPWVLAAM</sequence>
<comment type="caution">
    <text evidence="2">The sequence shown here is derived from an EMBL/GenBank/DDBJ whole genome shotgun (WGS) entry which is preliminary data.</text>
</comment>
<organism evidence="2 3">
    <name type="scientific">Nocardia jiangxiensis</name>
    <dbReference type="NCBI Taxonomy" id="282685"/>
    <lineage>
        <taxon>Bacteria</taxon>
        <taxon>Bacillati</taxon>
        <taxon>Actinomycetota</taxon>
        <taxon>Actinomycetes</taxon>
        <taxon>Mycobacteriales</taxon>
        <taxon>Nocardiaceae</taxon>
        <taxon>Nocardia</taxon>
    </lineage>
</organism>
<keyword evidence="1" id="KW-1133">Transmembrane helix</keyword>
<accession>A0ABW6RUJ9</accession>
<dbReference type="EMBL" id="JBIAQY010000001">
    <property type="protein sequence ID" value="MFF3566945.1"/>
    <property type="molecule type" value="Genomic_DNA"/>
</dbReference>
<dbReference type="RefSeq" id="WP_040830015.1">
    <property type="nucleotide sequence ID" value="NZ_JBIAQY010000001.1"/>
</dbReference>
<feature type="transmembrane region" description="Helical" evidence="1">
    <location>
        <begin position="41"/>
        <end position="64"/>
    </location>
</feature>
<name>A0ABW6RUJ9_9NOCA</name>
<evidence type="ECO:0000313" key="2">
    <source>
        <dbReference type="EMBL" id="MFF3566945.1"/>
    </source>
</evidence>
<gene>
    <name evidence="2" type="ORF">ACFYXQ_04095</name>
</gene>
<reference evidence="2 3" key="1">
    <citation type="submission" date="2024-10" db="EMBL/GenBank/DDBJ databases">
        <title>The Natural Products Discovery Center: Release of the First 8490 Sequenced Strains for Exploring Actinobacteria Biosynthetic Diversity.</title>
        <authorList>
            <person name="Kalkreuter E."/>
            <person name="Kautsar S.A."/>
            <person name="Yang D."/>
            <person name="Bader C.D."/>
            <person name="Teijaro C.N."/>
            <person name="Fluegel L."/>
            <person name="Davis C.M."/>
            <person name="Simpson J.R."/>
            <person name="Lauterbach L."/>
            <person name="Steele A.D."/>
            <person name="Gui C."/>
            <person name="Meng S."/>
            <person name="Li G."/>
            <person name="Viehrig K."/>
            <person name="Ye F."/>
            <person name="Su P."/>
            <person name="Kiefer A.F."/>
            <person name="Nichols A."/>
            <person name="Cepeda A.J."/>
            <person name="Yan W."/>
            <person name="Fan B."/>
            <person name="Jiang Y."/>
            <person name="Adhikari A."/>
            <person name="Zheng C.-J."/>
            <person name="Schuster L."/>
            <person name="Cowan T.M."/>
            <person name="Smanski M.J."/>
            <person name="Chevrette M.G."/>
            <person name="De Carvalho L.P.S."/>
            <person name="Shen B."/>
        </authorList>
    </citation>
    <scope>NUCLEOTIDE SEQUENCE [LARGE SCALE GENOMIC DNA]</scope>
    <source>
        <strain evidence="2 3">NPDC002593</strain>
    </source>
</reference>
<dbReference type="Proteomes" id="UP001601992">
    <property type="component" value="Unassembled WGS sequence"/>
</dbReference>
<evidence type="ECO:0000313" key="3">
    <source>
        <dbReference type="Proteomes" id="UP001601992"/>
    </source>
</evidence>
<protein>
    <submittedName>
        <fullName evidence="2">Uncharacterized protein</fullName>
    </submittedName>
</protein>
<keyword evidence="1" id="KW-0472">Membrane</keyword>
<keyword evidence="3" id="KW-1185">Reference proteome</keyword>